<organism evidence="4 5">
    <name type="scientific">Peptacetobacter hiranonis (strain DSM 13275 / JCM 10541 / KCTC 15199 / TO-931)</name>
    <name type="common">Clostridium hiranonis</name>
    <dbReference type="NCBI Taxonomy" id="500633"/>
    <lineage>
        <taxon>Bacteria</taxon>
        <taxon>Bacillati</taxon>
        <taxon>Bacillota</taxon>
        <taxon>Clostridia</taxon>
        <taxon>Peptostreptococcales</taxon>
        <taxon>Peptostreptococcaceae</taxon>
        <taxon>Peptacetobacter</taxon>
    </lineage>
</organism>
<keyword evidence="3" id="KW-1133">Transmembrane helix</keyword>
<dbReference type="RefSeq" id="WP_006440896.1">
    <property type="nucleotide sequence ID" value="NZ_DS995359.1"/>
</dbReference>
<evidence type="ECO:0000256" key="2">
    <source>
        <dbReference type="PIRNR" id="PIRNR016661"/>
    </source>
</evidence>
<dbReference type="PIRSF" id="PIRSF016661">
    <property type="entry name" value="BioY"/>
    <property type="match status" value="1"/>
</dbReference>
<protein>
    <recommendedName>
        <fullName evidence="2">Biotin transporter</fullName>
    </recommendedName>
</protein>
<reference evidence="4 5" key="1">
    <citation type="submission" date="2008-09" db="EMBL/GenBank/DDBJ databases">
        <authorList>
            <person name="Fulton L."/>
            <person name="Clifton S."/>
            <person name="Fulton B."/>
            <person name="Xu J."/>
            <person name="Minx P."/>
            <person name="Pepin K.H."/>
            <person name="Johnson M."/>
            <person name="Thiruvilangam P."/>
            <person name="Bhonagiri V."/>
            <person name="Nash W.E."/>
            <person name="Mardis E.R."/>
            <person name="Wilson R.K."/>
        </authorList>
    </citation>
    <scope>NUCLEOTIDE SEQUENCE [LARGE SCALE GENOMIC DNA]</scope>
    <source>
        <strain evidence="4 5">DSM 13275</strain>
    </source>
</reference>
<keyword evidence="3" id="KW-0812">Transmembrane</keyword>
<comment type="subcellular location">
    <subcellularLocation>
        <location evidence="2">Cell membrane</location>
        <topology evidence="2">Multi-pass membrane protein</topology>
    </subcellularLocation>
</comment>
<dbReference type="eggNOG" id="COG1268">
    <property type="taxonomic scope" value="Bacteria"/>
</dbReference>
<keyword evidence="5" id="KW-1185">Reference proteome</keyword>
<dbReference type="OrthoDB" id="9803495at2"/>
<dbReference type="InterPro" id="IPR003784">
    <property type="entry name" value="BioY"/>
</dbReference>
<reference evidence="4 5" key="2">
    <citation type="submission" date="2008-10" db="EMBL/GenBank/DDBJ databases">
        <title>Draft genome sequence of Clostridium hiranonis (DSM 13275).</title>
        <authorList>
            <person name="Sudarsanam P."/>
            <person name="Ley R."/>
            <person name="Guruge J."/>
            <person name="Turnbaugh P.J."/>
            <person name="Mahowald M."/>
            <person name="Liep D."/>
            <person name="Gordon J."/>
        </authorList>
    </citation>
    <scope>NUCLEOTIDE SEQUENCE [LARGE SCALE GENOMIC DNA]</scope>
    <source>
        <strain evidence="4 5">DSM 13275</strain>
    </source>
</reference>
<keyword evidence="2" id="KW-0813">Transport</keyword>
<dbReference type="EMBL" id="ABWP01000075">
    <property type="protein sequence ID" value="EEA84335.1"/>
    <property type="molecule type" value="Genomic_DNA"/>
</dbReference>
<evidence type="ECO:0000313" key="5">
    <source>
        <dbReference type="Proteomes" id="UP000003178"/>
    </source>
</evidence>
<evidence type="ECO:0000313" key="4">
    <source>
        <dbReference type="EMBL" id="EEA84335.1"/>
    </source>
</evidence>
<keyword evidence="2" id="KW-1003">Cell membrane</keyword>
<dbReference type="STRING" id="500633.CLOHIR_02034"/>
<evidence type="ECO:0000256" key="1">
    <source>
        <dbReference type="ARBA" id="ARBA00010692"/>
    </source>
</evidence>
<dbReference type="PANTHER" id="PTHR34295">
    <property type="entry name" value="BIOTIN TRANSPORTER BIOY"/>
    <property type="match status" value="1"/>
</dbReference>
<feature type="transmembrane region" description="Helical" evidence="3">
    <location>
        <begin position="109"/>
        <end position="129"/>
    </location>
</feature>
<comment type="caution">
    <text evidence="4">The sequence shown here is derived from an EMBL/GenBank/DDBJ whole genome shotgun (WGS) entry which is preliminary data.</text>
</comment>
<dbReference type="AlphaFoldDB" id="B6G1M7"/>
<evidence type="ECO:0000256" key="3">
    <source>
        <dbReference type="SAM" id="Phobius"/>
    </source>
</evidence>
<dbReference type="Gene3D" id="1.10.1760.20">
    <property type="match status" value="1"/>
</dbReference>
<sequence>MKTKELVYVSLCAVIIAICSWISIPTAVPFTLQTFGIYLAIAVLGGKLGTISLLIYLGLGAIGLPVFAGFKSGLAALMGPTGGYIIGFLATALIMWGFEKFFGKNKVSFIISAIIGLVACYSLGTIWFMKVFSAANGPIGLAATLGMCVVPFIIPDLIKLTAAYLIGSKISNISKVNTATY</sequence>
<dbReference type="Proteomes" id="UP000003178">
    <property type="component" value="Unassembled WGS sequence"/>
</dbReference>
<proteinExistence type="inferred from homology"/>
<accession>B6G1M7</accession>
<dbReference type="HOGENOM" id="CLU_077931_3_0_9"/>
<name>B6G1M7_PEPHT</name>
<dbReference type="GO" id="GO:0015225">
    <property type="term" value="F:biotin transmembrane transporter activity"/>
    <property type="evidence" value="ECO:0007669"/>
    <property type="project" value="UniProtKB-UniRule"/>
</dbReference>
<gene>
    <name evidence="4" type="ORF">CLOHIR_02034</name>
</gene>
<keyword evidence="2 3" id="KW-0472">Membrane</keyword>
<dbReference type="PANTHER" id="PTHR34295:SF1">
    <property type="entry name" value="BIOTIN TRANSPORTER BIOY"/>
    <property type="match status" value="1"/>
</dbReference>
<dbReference type="GO" id="GO:0005886">
    <property type="term" value="C:plasma membrane"/>
    <property type="evidence" value="ECO:0007669"/>
    <property type="project" value="UniProtKB-SubCell"/>
</dbReference>
<feature type="transmembrane region" description="Helical" evidence="3">
    <location>
        <begin position="53"/>
        <end position="70"/>
    </location>
</feature>
<feature type="transmembrane region" description="Helical" evidence="3">
    <location>
        <begin position="76"/>
        <end position="97"/>
    </location>
</feature>
<dbReference type="Pfam" id="PF02632">
    <property type="entry name" value="BioY"/>
    <property type="match status" value="1"/>
</dbReference>
<feature type="transmembrane region" description="Helical" evidence="3">
    <location>
        <begin position="141"/>
        <end position="166"/>
    </location>
</feature>
<comment type="similarity">
    <text evidence="1 2">Belongs to the BioY family.</text>
</comment>
<feature type="transmembrane region" description="Helical" evidence="3">
    <location>
        <begin position="7"/>
        <end position="24"/>
    </location>
</feature>